<dbReference type="GO" id="GO:0005743">
    <property type="term" value="C:mitochondrial inner membrane"/>
    <property type="evidence" value="ECO:0007669"/>
    <property type="project" value="UniProtKB-SubCell"/>
</dbReference>
<dbReference type="PANTHER" id="PTHR48416">
    <property type="entry name" value="CYTOCHROME C OXIDASE SUBUNIT 6C"/>
    <property type="match status" value="1"/>
</dbReference>
<gene>
    <name evidence="10" type="ORF">RN001_010713</name>
</gene>
<evidence type="ECO:0008006" key="12">
    <source>
        <dbReference type="Google" id="ProtNLM"/>
    </source>
</evidence>
<comment type="pathway">
    <text evidence="2">Energy metabolism; oxidative phosphorylation.</text>
</comment>
<dbReference type="InterPro" id="IPR034884">
    <property type="entry name" value="Cytochrome_c_oxidase_VIc/VIIs"/>
</dbReference>
<dbReference type="InterPro" id="IPR037169">
    <property type="entry name" value="Cytochrome_c_oxidase_VIc_sf"/>
</dbReference>
<dbReference type="AlphaFoldDB" id="A0AAN7SEM0"/>
<keyword evidence="6 9" id="KW-1133">Transmembrane helix</keyword>
<protein>
    <recommendedName>
        <fullName evidence="12">Mitochondrial cytochrome c oxidase subunit VIc/VIIs domain-containing protein</fullName>
    </recommendedName>
</protein>
<dbReference type="SUPFAM" id="SSF81415">
    <property type="entry name" value="Mitochondrial cytochrome c oxidase subunit VIc"/>
    <property type="match status" value="1"/>
</dbReference>
<comment type="subcellular location">
    <subcellularLocation>
        <location evidence="1">Mitochondrion inner membrane</location>
        <topology evidence="1">Single-pass membrane protein</topology>
    </subcellularLocation>
</comment>
<feature type="transmembrane region" description="Helical" evidence="9">
    <location>
        <begin position="20"/>
        <end position="41"/>
    </location>
</feature>
<evidence type="ECO:0000256" key="4">
    <source>
        <dbReference type="ARBA" id="ARBA00022692"/>
    </source>
</evidence>
<evidence type="ECO:0000256" key="6">
    <source>
        <dbReference type="ARBA" id="ARBA00022989"/>
    </source>
</evidence>
<evidence type="ECO:0000256" key="5">
    <source>
        <dbReference type="ARBA" id="ARBA00022792"/>
    </source>
</evidence>
<keyword evidence="7" id="KW-0496">Mitochondrion</keyword>
<dbReference type="EMBL" id="JARPUR010000004">
    <property type="protein sequence ID" value="KAK4878207.1"/>
    <property type="molecule type" value="Genomic_DNA"/>
</dbReference>
<evidence type="ECO:0000256" key="2">
    <source>
        <dbReference type="ARBA" id="ARBA00004673"/>
    </source>
</evidence>
<evidence type="ECO:0000256" key="1">
    <source>
        <dbReference type="ARBA" id="ARBA00004434"/>
    </source>
</evidence>
<evidence type="ECO:0000256" key="9">
    <source>
        <dbReference type="SAM" id="Phobius"/>
    </source>
</evidence>
<comment type="similarity">
    <text evidence="3">Belongs to the cytochrome c oxidase subunit 6c family.</text>
</comment>
<dbReference type="PANTHER" id="PTHR48416:SF1">
    <property type="entry name" value="CYTOCHROME C OXIDASE SUBUNIT 6C"/>
    <property type="match status" value="1"/>
</dbReference>
<organism evidence="10 11">
    <name type="scientific">Aquatica leii</name>
    <dbReference type="NCBI Taxonomy" id="1421715"/>
    <lineage>
        <taxon>Eukaryota</taxon>
        <taxon>Metazoa</taxon>
        <taxon>Ecdysozoa</taxon>
        <taxon>Arthropoda</taxon>
        <taxon>Hexapoda</taxon>
        <taxon>Insecta</taxon>
        <taxon>Pterygota</taxon>
        <taxon>Neoptera</taxon>
        <taxon>Endopterygota</taxon>
        <taxon>Coleoptera</taxon>
        <taxon>Polyphaga</taxon>
        <taxon>Elateriformia</taxon>
        <taxon>Elateroidea</taxon>
        <taxon>Lampyridae</taxon>
        <taxon>Luciolinae</taxon>
        <taxon>Aquatica</taxon>
    </lineage>
</organism>
<proteinExistence type="inferred from homology"/>
<evidence type="ECO:0000256" key="3">
    <source>
        <dbReference type="ARBA" id="ARBA00007204"/>
    </source>
</evidence>
<keyword evidence="4 9" id="KW-0812">Transmembrane</keyword>
<keyword evidence="8 9" id="KW-0472">Membrane</keyword>
<name>A0AAN7SEM0_9COLE</name>
<evidence type="ECO:0000313" key="11">
    <source>
        <dbReference type="Proteomes" id="UP001353858"/>
    </source>
</evidence>
<keyword evidence="5" id="KW-0999">Mitochondrion inner membrane</keyword>
<evidence type="ECO:0000256" key="7">
    <source>
        <dbReference type="ARBA" id="ARBA00023128"/>
    </source>
</evidence>
<evidence type="ECO:0000313" key="10">
    <source>
        <dbReference type="EMBL" id="KAK4878207.1"/>
    </source>
</evidence>
<reference evidence="11" key="1">
    <citation type="submission" date="2023-01" db="EMBL/GenBank/DDBJ databases">
        <title>Key to firefly adult light organ development and bioluminescence: homeobox transcription factors regulate luciferase expression and transportation to peroxisome.</title>
        <authorList>
            <person name="Fu X."/>
        </authorList>
    </citation>
    <scope>NUCLEOTIDE SEQUENCE [LARGE SCALE GENOMIC DNA]</scope>
</reference>
<keyword evidence="11" id="KW-1185">Reference proteome</keyword>
<dbReference type="InterPro" id="IPR051389">
    <property type="entry name" value="Cytochrome_c_oxidase_VIc"/>
</dbReference>
<accession>A0AAN7SEM0</accession>
<dbReference type="Gene3D" id="4.10.93.10">
    <property type="entry name" value="Mitochondrial cytochrome c oxidase subunit VIc/VIIs"/>
    <property type="match status" value="1"/>
</dbReference>
<comment type="caution">
    <text evidence="10">The sequence shown here is derived from an EMBL/GenBank/DDBJ whole genome shotgun (WGS) entry which is preliminary data.</text>
</comment>
<dbReference type="Proteomes" id="UP001353858">
    <property type="component" value="Unassembled WGS sequence"/>
</dbReference>
<sequence>MPNTNKAPYELSGHFERKTKITLASALVFSLVGTIAFKIFYVNRRRKAYEEYNRTYDAEKMFHEMWDNDLLTAVE</sequence>
<evidence type="ECO:0000256" key="8">
    <source>
        <dbReference type="ARBA" id="ARBA00023136"/>
    </source>
</evidence>
<dbReference type="Pfam" id="PF02937">
    <property type="entry name" value="COX6C"/>
    <property type="match status" value="1"/>
</dbReference>